<dbReference type="PROSITE" id="PS00708">
    <property type="entry name" value="PRO_ENDOPEP_SER"/>
    <property type="match status" value="1"/>
</dbReference>
<reference evidence="4 5" key="1">
    <citation type="submission" date="2023-05" db="EMBL/GenBank/DDBJ databases">
        <title>Genome sequence of Pinibacter sp. MAH-24.</title>
        <authorList>
            <person name="Huq M.A."/>
        </authorList>
    </citation>
    <scope>NUCLEOTIDE SEQUENCE [LARGE SCALE GENOMIC DNA]</scope>
    <source>
        <strain evidence="4 5">MAH-24</strain>
    </source>
</reference>
<protein>
    <submittedName>
        <fullName evidence="4">Alpha/beta hydrolase</fullName>
    </submittedName>
</protein>
<evidence type="ECO:0000256" key="2">
    <source>
        <dbReference type="SAM" id="SignalP"/>
    </source>
</evidence>
<comment type="caution">
    <text evidence="4">The sequence shown here is derived from an EMBL/GenBank/DDBJ whole genome shotgun (WGS) entry which is preliminary data.</text>
</comment>
<dbReference type="InterPro" id="IPR053145">
    <property type="entry name" value="AB_hydrolase_Est10"/>
</dbReference>
<accession>A0ABT6RBF6</accession>
<dbReference type="RefSeq" id="WP_282333347.1">
    <property type="nucleotide sequence ID" value="NZ_JASBRG010000003.1"/>
</dbReference>
<dbReference type="InterPro" id="IPR002471">
    <property type="entry name" value="Pept_S9_AS"/>
</dbReference>
<keyword evidence="2" id="KW-0732">Signal</keyword>
<dbReference type="Gene3D" id="3.40.50.1820">
    <property type="entry name" value="alpha/beta hydrolase"/>
    <property type="match status" value="1"/>
</dbReference>
<dbReference type="InterPro" id="IPR022742">
    <property type="entry name" value="Hydrolase_4"/>
</dbReference>
<dbReference type="GO" id="GO:0016787">
    <property type="term" value="F:hydrolase activity"/>
    <property type="evidence" value="ECO:0007669"/>
    <property type="project" value="UniProtKB-KW"/>
</dbReference>
<dbReference type="PANTHER" id="PTHR43265:SF1">
    <property type="entry name" value="ESTERASE ESTD"/>
    <property type="match status" value="1"/>
</dbReference>
<feature type="domain" description="Serine aminopeptidase S33" evidence="3">
    <location>
        <begin position="191"/>
        <end position="282"/>
    </location>
</feature>
<evidence type="ECO:0000313" key="4">
    <source>
        <dbReference type="EMBL" id="MDI3319232.1"/>
    </source>
</evidence>
<feature type="chain" id="PRO_5045643995" evidence="2">
    <location>
        <begin position="20"/>
        <end position="466"/>
    </location>
</feature>
<organism evidence="4 5">
    <name type="scientific">Pinibacter soli</name>
    <dbReference type="NCBI Taxonomy" id="3044211"/>
    <lineage>
        <taxon>Bacteria</taxon>
        <taxon>Pseudomonadati</taxon>
        <taxon>Bacteroidota</taxon>
        <taxon>Chitinophagia</taxon>
        <taxon>Chitinophagales</taxon>
        <taxon>Chitinophagaceae</taxon>
        <taxon>Pinibacter</taxon>
    </lineage>
</organism>
<keyword evidence="1 4" id="KW-0378">Hydrolase</keyword>
<name>A0ABT6RBF6_9BACT</name>
<evidence type="ECO:0000256" key="1">
    <source>
        <dbReference type="ARBA" id="ARBA00022801"/>
    </source>
</evidence>
<proteinExistence type="predicted"/>
<dbReference type="Proteomes" id="UP001226434">
    <property type="component" value="Unassembled WGS sequence"/>
</dbReference>
<gene>
    <name evidence="4" type="ORF">QJ048_05580</name>
</gene>
<dbReference type="SUPFAM" id="SSF53474">
    <property type="entry name" value="alpha/beta-Hydrolases"/>
    <property type="match status" value="1"/>
</dbReference>
<dbReference type="PANTHER" id="PTHR43265">
    <property type="entry name" value="ESTERASE ESTD"/>
    <property type="match status" value="1"/>
</dbReference>
<dbReference type="InterPro" id="IPR029058">
    <property type="entry name" value="AB_hydrolase_fold"/>
</dbReference>
<sequence length="466" mass="50741">MKKILFVFFACLITTVGFGQDITGKWQGVLNVQGSHLRLLFTINKSDSGYVSTMTSMDQNAITVPVKSTSFANDTLQLNVSSINAKYKGQVKNDSAIAGTYTQNGRSFELNLLKGTSEPVAKKRPQEPTKPYPYYSEEVRFTNNKANISLAGTLTLPQKDGVFPVVVLITGSGPQDRNEELMRHKPFLVISDYLTRNGVAVLRYDDRGFGESQGNFQTATTVDFATDVQAAVDYLKTRKEINKKKIGLIGHSEGGIVAPLVASKSKDVAFIVLLAGPGIPGDQLSLLQSGLLAKAVGASEADIKEANTINSKCFEIIKNAKDSAQLKRNLADYLNVAMGEGKDTPQIKGVPVDDTVLALVDQLSSPWMQYFLKYDPAPALQKVTCPVLALNGSKDIQVPAKVDLEGISKALAKGGNKNVTIKELPNLNHLFQECKTCTMDEYAIIEQTFSPLALAEVLNWIVIQTR</sequence>
<dbReference type="Pfam" id="PF12146">
    <property type="entry name" value="Hydrolase_4"/>
    <property type="match status" value="1"/>
</dbReference>
<feature type="signal peptide" evidence="2">
    <location>
        <begin position="1"/>
        <end position="19"/>
    </location>
</feature>
<evidence type="ECO:0000259" key="3">
    <source>
        <dbReference type="Pfam" id="PF12146"/>
    </source>
</evidence>
<dbReference type="EMBL" id="JASBRG010000003">
    <property type="protein sequence ID" value="MDI3319232.1"/>
    <property type="molecule type" value="Genomic_DNA"/>
</dbReference>
<keyword evidence="5" id="KW-1185">Reference proteome</keyword>
<evidence type="ECO:0000313" key="5">
    <source>
        <dbReference type="Proteomes" id="UP001226434"/>
    </source>
</evidence>